<keyword evidence="2 6" id="KW-0813">Transport</keyword>
<keyword evidence="8" id="KW-1185">Reference proteome</keyword>
<evidence type="ECO:0000256" key="3">
    <source>
        <dbReference type="ARBA" id="ARBA00022692"/>
    </source>
</evidence>
<evidence type="ECO:0000256" key="5">
    <source>
        <dbReference type="ARBA" id="ARBA00023136"/>
    </source>
</evidence>
<feature type="transmembrane region" description="Helical" evidence="6">
    <location>
        <begin position="258"/>
        <end position="278"/>
    </location>
</feature>
<dbReference type="PANTHER" id="PTHR11101">
    <property type="entry name" value="PHOSPHATE TRANSPORTER"/>
    <property type="match status" value="1"/>
</dbReference>
<feature type="transmembrane region" description="Helical" evidence="6">
    <location>
        <begin position="30"/>
        <end position="50"/>
    </location>
</feature>
<feature type="transmembrane region" description="Helical" evidence="6">
    <location>
        <begin position="298"/>
        <end position="317"/>
    </location>
</feature>
<dbReference type="RefSeq" id="WP_304374231.1">
    <property type="nucleotide sequence ID" value="NZ_JAUOZU010000001.1"/>
</dbReference>
<feature type="transmembrane region" description="Helical" evidence="6">
    <location>
        <begin position="345"/>
        <end position="364"/>
    </location>
</feature>
<dbReference type="InterPro" id="IPR001204">
    <property type="entry name" value="Phos_transporter"/>
</dbReference>
<evidence type="ECO:0000256" key="1">
    <source>
        <dbReference type="ARBA" id="ARBA00004141"/>
    </source>
</evidence>
<keyword evidence="4 6" id="KW-1133">Transmembrane helix</keyword>
<feature type="transmembrane region" description="Helical" evidence="6">
    <location>
        <begin position="194"/>
        <end position="214"/>
    </location>
</feature>
<feature type="transmembrane region" description="Helical" evidence="6">
    <location>
        <begin position="476"/>
        <end position="506"/>
    </location>
</feature>
<accession>A0ABT8YFC6</accession>
<keyword evidence="5 6" id="KW-0472">Membrane</keyword>
<proteinExistence type="inferred from homology"/>
<feature type="transmembrane region" description="Helical" evidence="6">
    <location>
        <begin position="138"/>
        <end position="157"/>
    </location>
</feature>
<name>A0ABT8YFC6_9HYPH</name>
<comment type="caution">
    <text evidence="7">The sequence shown here is derived from an EMBL/GenBank/DDBJ whole genome shotgun (WGS) entry which is preliminary data.</text>
</comment>
<evidence type="ECO:0000313" key="7">
    <source>
        <dbReference type="EMBL" id="MDO6962418.1"/>
    </source>
</evidence>
<dbReference type="PANTHER" id="PTHR11101:SF80">
    <property type="entry name" value="PHOSPHATE TRANSPORTER"/>
    <property type="match status" value="1"/>
</dbReference>
<feature type="transmembrane region" description="Helical" evidence="6">
    <location>
        <begin position="408"/>
        <end position="425"/>
    </location>
</feature>
<feature type="transmembrane region" description="Helical" evidence="6">
    <location>
        <begin position="57"/>
        <end position="76"/>
    </location>
</feature>
<evidence type="ECO:0000256" key="4">
    <source>
        <dbReference type="ARBA" id="ARBA00022989"/>
    </source>
</evidence>
<comment type="subcellular location">
    <subcellularLocation>
        <location evidence="1 6">Membrane</location>
        <topology evidence="1 6">Multi-pass membrane protein</topology>
    </subcellularLocation>
</comment>
<feature type="transmembrane region" description="Helical" evidence="6">
    <location>
        <begin position="234"/>
        <end position="252"/>
    </location>
</feature>
<dbReference type="Proteomes" id="UP001174932">
    <property type="component" value="Unassembled WGS sequence"/>
</dbReference>
<feature type="transmembrane region" description="Helical" evidence="6">
    <location>
        <begin position="384"/>
        <end position="402"/>
    </location>
</feature>
<keyword evidence="6" id="KW-0592">Phosphate transport</keyword>
<feature type="transmembrane region" description="Helical" evidence="6">
    <location>
        <begin position="96"/>
        <end position="117"/>
    </location>
</feature>
<evidence type="ECO:0000256" key="2">
    <source>
        <dbReference type="ARBA" id="ARBA00022448"/>
    </source>
</evidence>
<comment type="similarity">
    <text evidence="6">Belongs to the inorganic phosphate transporter (PiT) (TC 2.A.20) family.</text>
</comment>
<evidence type="ECO:0000313" key="8">
    <source>
        <dbReference type="Proteomes" id="UP001174932"/>
    </source>
</evidence>
<sequence length="507" mass="53343">MSDQPKPTLDKDLDKLDLIETGTRSVLARFVAPGFGLIFLAAATIFAALSAAESPEVLVVVAGAAIAAYMAMNIGANDVTNNVGAAVGARAISLAGALLLAAFFEIAGAIFFGGNVIQTVKSGILEASAISSSGQTMLIMIGALLAASLWINIATWINAPVSTTHSIIGAIIGATAAEAGPDAVAWQTVSEITLGWLISPVLGGLIAAGLLWFIKETILYREDKIAAANRWVPVLLSAMSGAFLTFLLLLAAERHEDFSNWHALGIGGLGLVISYPAYRDLVARQSRELENRNQSLKILFRLPLIFSAALMSFAHGANDVSNAIGPLAAIVEASGIQTFTSNMDAPFWVVFIGALGISVGLLLFGPRLIRIVGSQITKLNPFRAYCVSMASAITVVGASLAGMPVSSTHVAVGAIFGVGLFREWYTARSARRKSYIEAKAASLDASEPGTPLLPLPRVSSSESENQRYRFLVRRSYLLSILAAWVVTVPLSALLAAGLVGLFHLFFA</sequence>
<protein>
    <recommendedName>
        <fullName evidence="6">Phosphate transporter</fullName>
    </recommendedName>
</protein>
<reference evidence="7" key="2">
    <citation type="submission" date="2023-07" db="EMBL/GenBank/DDBJ databases">
        <authorList>
            <person name="Shen H."/>
        </authorList>
    </citation>
    <scope>NUCLEOTIDE SEQUENCE</scope>
    <source>
        <strain evidence="7">TNR-22</strain>
    </source>
</reference>
<keyword evidence="3 6" id="KW-0812">Transmembrane</keyword>
<evidence type="ECO:0000256" key="6">
    <source>
        <dbReference type="RuleBase" id="RU363058"/>
    </source>
</evidence>
<gene>
    <name evidence="7" type="ORF">Q4481_00535</name>
</gene>
<dbReference type="EMBL" id="JAUOZU010000001">
    <property type="protein sequence ID" value="MDO6962418.1"/>
    <property type="molecule type" value="Genomic_DNA"/>
</dbReference>
<reference evidence="7" key="1">
    <citation type="journal article" date="2015" name="Int. J. Syst. Evol. Microbiol.">
        <title>Rhizobium alvei sp. nov., isolated from a freshwater river.</title>
        <authorList>
            <person name="Sheu S.Y."/>
            <person name="Huang H.W."/>
            <person name="Young C.C."/>
            <person name="Chen W.M."/>
        </authorList>
    </citation>
    <scope>NUCLEOTIDE SEQUENCE</scope>
    <source>
        <strain evidence="7">TNR-22</strain>
    </source>
</reference>
<organism evidence="7 8">
    <name type="scientific">Rhizobium alvei</name>
    <dbReference type="NCBI Taxonomy" id="1132659"/>
    <lineage>
        <taxon>Bacteria</taxon>
        <taxon>Pseudomonadati</taxon>
        <taxon>Pseudomonadota</taxon>
        <taxon>Alphaproteobacteria</taxon>
        <taxon>Hyphomicrobiales</taxon>
        <taxon>Rhizobiaceae</taxon>
        <taxon>Rhizobium/Agrobacterium group</taxon>
        <taxon>Rhizobium</taxon>
    </lineage>
</organism>
<dbReference type="Pfam" id="PF01384">
    <property type="entry name" value="PHO4"/>
    <property type="match status" value="1"/>
</dbReference>